<comment type="cofactor">
    <cofactor evidence="1">
        <name>FMN</name>
        <dbReference type="ChEBI" id="CHEBI:58210"/>
    </cofactor>
</comment>
<evidence type="ECO:0000256" key="10">
    <source>
        <dbReference type="ARBA" id="ARBA00047287"/>
    </source>
</evidence>
<dbReference type="InterPro" id="IPR035587">
    <property type="entry name" value="DUS-like_FMN-bd"/>
</dbReference>
<evidence type="ECO:0000256" key="6">
    <source>
        <dbReference type="ARBA" id="ARBA00023002"/>
    </source>
</evidence>
<keyword evidence="5" id="KW-0521">NADP</keyword>
<evidence type="ECO:0000256" key="11">
    <source>
        <dbReference type="ARBA" id="ARBA00047652"/>
    </source>
</evidence>
<dbReference type="Pfam" id="PF01207">
    <property type="entry name" value="Dus"/>
    <property type="match status" value="1"/>
</dbReference>
<evidence type="ECO:0000256" key="8">
    <source>
        <dbReference type="ARBA" id="ARBA00038313"/>
    </source>
</evidence>
<feature type="domain" description="DUS-like FMN-binding" evidence="14">
    <location>
        <begin position="54"/>
        <end position="265"/>
    </location>
</feature>
<sequence length="380" mass="42670">MSGWEESKCVAPSFFSDDSASVILSNADTYTKPGKKFVQQHAFWKSLGNPRYVVAPMVELSELAFRMLCRHFKADLTYTPMLHSIQFLNSAKYRDAHFDIHPSDHPIFAQFCGNDPDVFATVASLVHGHVEAIDINLGCPQGIAKRGHYGSFLLQQPDLITRIVTTIKQSVSIPVTCKIRKVSDDLQQTVNLCYALEACGCDALCVHGRTKEEKAQQTKEFIANGGIETYSDAERCFASTRVDAVMSAEGILDYPPLFTGNNSYDRLFIAEKYINHASLTLFFKIDSNSGDYILDFNVLLCFQPSCFFLFGFPPRSNGCIKAHLFRLLHGQLQSYPEIRTGLATATSLEDCANTVDSLKRQSFAAVLPKWYRRYRQEDIC</sequence>
<evidence type="ECO:0000256" key="13">
    <source>
        <dbReference type="ARBA" id="ARBA00049467"/>
    </source>
</evidence>
<accession>A0ABQ7JBS8</accession>
<dbReference type="Gene3D" id="3.20.20.70">
    <property type="entry name" value="Aldolase class I"/>
    <property type="match status" value="1"/>
</dbReference>
<comment type="similarity">
    <text evidence="8">Belongs to the Dus family. Dus1 subfamily.</text>
</comment>
<comment type="catalytic activity">
    <reaction evidence="12">
        <text>5,6-dihydrouridine(16) in tRNA + NAD(+) = uridine(16) in tRNA + NADH + H(+)</text>
        <dbReference type="Rhea" id="RHEA:53380"/>
        <dbReference type="Rhea" id="RHEA-COMP:13543"/>
        <dbReference type="Rhea" id="RHEA-COMP:13544"/>
        <dbReference type="ChEBI" id="CHEBI:15378"/>
        <dbReference type="ChEBI" id="CHEBI:57540"/>
        <dbReference type="ChEBI" id="CHEBI:57945"/>
        <dbReference type="ChEBI" id="CHEBI:65315"/>
        <dbReference type="ChEBI" id="CHEBI:74443"/>
        <dbReference type="EC" id="1.3.1.88"/>
    </reaction>
    <physiologicalReaction direction="right-to-left" evidence="12">
        <dbReference type="Rhea" id="RHEA:53382"/>
    </physiologicalReaction>
</comment>
<organism evidence="15 16">
    <name type="scientific">Cardiosporidium cionae</name>
    <dbReference type="NCBI Taxonomy" id="476202"/>
    <lineage>
        <taxon>Eukaryota</taxon>
        <taxon>Sar</taxon>
        <taxon>Alveolata</taxon>
        <taxon>Apicomplexa</taxon>
        <taxon>Aconoidasida</taxon>
        <taxon>Nephromycida</taxon>
        <taxon>Cardiosporidium</taxon>
    </lineage>
</organism>
<keyword evidence="2" id="KW-0285">Flavoprotein</keyword>
<evidence type="ECO:0000256" key="9">
    <source>
        <dbReference type="ARBA" id="ARBA00038890"/>
    </source>
</evidence>
<dbReference type="PANTHER" id="PTHR11082:SF5">
    <property type="entry name" value="TRNA-DIHYDROURIDINE(16_17) SYNTHASE [NAD(P)(+)]-LIKE"/>
    <property type="match status" value="1"/>
</dbReference>
<comment type="catalytic activity">
    <reaction evidence="11">
        <text>5,6-dihydrouridine(16) in tRNA + NADP(+) = uridine(16) in tRNA + NADPH + H(+)</text>
        <dbReference type="Rhea" id="RHEA:53376"/>
        <dbReference type="Rhea" id="RHEA-COMP:13543"/>
        <dbReference type="Rhea" id="RHEA-COMP:13544"/>
        <dbReference type="ChEBI" id="CHEBI:15378"/>
        <dbReference type="ChEBI" id="CHEBI:57783"/>
        <dbReference type="ChEBI" id="CHEBI:58349"/>
        <dbReference type="ChEBI" id="CHEBI:65315"/>
        <dbReference type="ChEBI" id="CHEBI:74443"/>
        <dbReference type="EC" id="1.3.1.88"/>
    </reaction>
    <physiologicalReaction direction="right-to-left" evidence="11">
        <dbReference type="Rhea" id="RHEA:53378"/>
    </physiologicalReaction>
</comment>
<evidence type="ECO:0000256" key="7">
    <source>
        <dbReference type="ARBA" id="ARBA00023027"/>
    </source>
</evidence>
<dbReference type="PROSITE" id="PS01136">
    <property type="entry name" value="UPF0034"/>
    <property type="match status" value="1"/>
</dbReference>
<proteinExistence type="inferred from homology"/>
<dbReference type="CDD" id="cd02801">
    <property type="entry name" value="DUS_like_FMN"/>
    <property type="match status" value="1"/>
</dbReference>
<reference evidence="15 16" key="1">
    <citation type="journal article" date="2020" name="bioRxiv">
        <title>Metabolic contributions of an alphaproteobacterial endosymbiont in the apicomplexan Cardiosporidium cionae.</title>
        <authorList>
            <person name="Hunter E.S."/>
            <person name="Paight C.J."/>
            <person name="Lane C.E."/>
        </authorList>
    </citation>
    <scope>NUCLEOTIDE SEQUENCE [LARGE SCALE GENOMIC DNA]</scope>
    <source>
        <strain evidence="15">ESH_2018</strain>
    </source>
</reference>
<comment type="catalytic activity">
    <reaction evidence="10">
        <text>5,6-dihydrouridine(17) in tRNA + NAD(+) = uridine(17) in tRNA + NADH + H(+)</text>
        <dbReference type="Rhea" id="RHEA:53372"/>
        <dbReference type="Rhea" id="RHEA-COMP:13541"/>
        <dbReference type="Rhea" id="RHEA-COMP:13542"/>
        <dbReference type="ChEBI" id="CHEBI:15378"/>
        <dbReference type="ChEBI" id="CHEBI:57540"/>
        <dbReference type="ChEBI" id="CHEBI:57945"/>
        <dbReference type="ChEBI" id="CHEBI:65315"/>
        <dbReference type="ChEBI" id="CHEBI:74443"/>
        <dbReference type="EC" id="1.3.1.88"/>
    </reaction>
    <physiologicalReaction direction="right-to-left" evidence="10">
        <dbReference type="Rhea" id="RHEA:53374"/>
    </physiologicalReaction>
</comment>
<dbReference type="InterPro" id="IPR018517">
    <property type="entry name" value="tRNA_hU_synthase_CS"/>
</dbReference>
<evidence type="ECO:0000259" key="14">
    <source>
        <dbReference type="Pfam" id="PF01207"/>
    </source>
</evidence>
<evidence type="ECO:0000313" key="16">
    <source>
        <dbReference type="Proteomes" id="UP000823046"/>
    </source>
</evidence>
<evidence type="ECO:0000256" key="4">
    <source>
        <dbReference type="ARBA" id="ARBA00022694"/>
    </source>
</evidence>
<evidence type="ECO:0000256" key="3">
    <source>
        <dbReference type="ARBA" id="ARBA00022643"/>
    </source>
</evidence>
<evidence type="ECO:0000256" key="12">
    <source>
        <dbReference type="ARBA" id="ARBA00048934"/>
    </source>
</evidence>
<evidence type="ECO:0000256" key="2">
    <source>
        <dbReference type="ARBA" id="ARBA00022630"/>
    </source>
</evidence>
<name>A0ABQ7JBS8_9APIC</name>
<dbReference type="EC" id="1.3.1.88" evidence="9"/>
<dbReference type="EMBL" id="JADAQX010000189">
    <property type="protein sequence ID" value="KAF8821369.1"/>
    <property type="molecule type" value="Genomic_DNA"/>
</dbReference>
<gene>
    <name evidence="15" type="ORF">IE077_002116</name>
</gene>
<keyword evidence="16" id="KW-1185">Reference proteome</keyword>
<dbReference type="Proteomes" id="UP000823046">
    <property type="component" value="Unassembled WGS sequence"/>
</dbReference>
<keyword evidence="7" id="KW-0520">NAD</keyword>
<keyword evidence="4" id="KW-0819">tRNA processing</keyword>
<evidence type="ECO:0000256" key="5">
    <source>
        <dbReference type="ARBA" id="ARBA00022857"/>
    </source>
</evidence>
<dbReference type="InterPro" id="IPR013785">
    <property type="entry name" value="Aldolase_TIM"/>
</dbReference>
<protein>
    <recommendedName>
        <fullName evidence="9">tRNA-dihydrouridine(16/17) synthase [NAD(P)(+)]</fullName>
        <ecNumber evidence="9">1.3.1.88</ecNumber>
    </recommendedName>
</protein>
<evidence type="ECO:0000256" key="1">
    <source>
        <dbReference type="ARBA" id="ARBA00001917"/>
    </source>
</evidence>
<comment type="caution">
    <text evidence="15">The sequence shown here is derived from an EMBL/GenBank/DDBJ whole genome shotgun (WGS) entry which is preliminary data.</text>
</comment>
<keyword evidence="3" id="KW-0288">FMN</keyword>
<dbReference type="PANTHER" id="PTHR11082">
    <property type="entry name" value="TRNA-DIHYDROURIDINE SYNTHASE"/>
    <property type="match status" value="1"/>
</dbReference>
<dbReference type="SUPFAM" id="SSF51395">
    <property type="entry name" value="FMN-linked oxidoreductases"/>
    <property type="match status" value="1"/>
</dbReference>
<comment type="catalytic activity">
    <reaction evidence="13">
        <text>5,6-dihydrouridine(17) in tRNA + NADP(+) = uridine(17) in tRNA + NADPH + H(+)</text>
        <dbReference type="Rhea" id="RHEA:53368"/>
        <dbReference type="Rhea" id="RHEA-COMP:13541"/>
        <dbReference type="Rhea" id="RHEA-COMP:13542"/>
        <dbReference type="ChEBI" id="CHEBI:15378"/>
        <dbReference type="ChEBI" id="CHEBI:57783"/>
        <dbReference type="ChEBI" id="CHEBI:58349"/>
        <dbReference type="ChEBI" id="CHEBI:65315"/>
        <dbReference type="ChEBI" id="CHEBI:74443"/>
        <dbReference type="EC" id="1.3.1.88"/>
    </reaction>
    <physiologicalReaction direction="right-to-left" evidence="13">
        <dbReference type="Rhea" id="RHEA:53370"/>
    </physiologicalReaction>
</comment>
<evidence type="ECO:0000313" key="15">
    <source>
        <dbReference type="EMBL" id="KAF8821369.1"/>
    </source>
</evidence>
<keyword evidence="6" id="KW-0560">Oxidoreductase</keyword>